<feature type="compositionally biased region" description="Gly residues" evidence="1">
    <location>
        <begin position="101"/>
        <end position="117"/>
    </location>
</feature>
<gene>
    <name evidence="2" type="ORF">MSAN_02445200</name>
</gene>
<evidence type="ECO:0000313" key="3">
    <source>
        <dbReference type="Proteomes" id="UP000623467"/>
    </source>
</evidence>
<feature type="region of interest" description="Disordered" evidence="1">
    <location>
        <begin position="101"/>
        <end position="131"/>
    </location>
</feature>
<dbReference type="Proteomes" id="UP000623467">
    <property type="component" value="Unassembled WGS sequence"/>
</dbReference>
<evidence type="ECO:0000256" key="1">
    <source>
        <dbReference type="SAM" id="MobiDB-lite"/>
    </source>
</evidence>
<dbReference type="AlphaFoldDB" id="A0A8H6WXZ9"/>
<sequence length="242" mass="26627">MDLHADSDEEFIVLSASDCTESTSYVFFGSAAGRLKSNAELFIKSMGFLPSLLGARVTQLQASGTARTDTRKYSETRPGRDTVEQLVNNYYNYHITGGFGGSGGEGGDQGGDGGTGQGPTIYLGQSQTQEPSEFQTIRLGDIKLIKEFKEMHSGPQWSVVGRQTSGASVRRVYTAKIEGRESGHMTVAMYEGDGAEETWNEHLAKYELIRHPNIMQLYGLVNTRRFRGMVFHDGADPPTFWC</sequence>
<evidence type="ECO:0000313" key="2">
    <source>
        <dbReference type="EMBL" id="KAF7330726.1"/>
    </source>
</evidence>
<name>A0A8H6WXZ9_9AGAR</name>
<accession>A0A8H6WXZ9</accession>
<comment type="caution">
    <text evidence="2">The sequence shown here is derived from an EMBL/GenBank/DDBJ whole genome shotgun (WGS) entry which is preliminary data.</text>
</comment>
<proteinExistence type="predicted"/>
<dbReference type="EMBL" id="JACAZH010000062">
    <property type="protein sequence ID" value="KAF7330726.1"/>
    <property type="molecule type" value="Genomic_DNA"/>
</dbReference>
<keyword evidence="3" id="KW-1185">Reference proteome</keyword>
<reference evidence="2" key="1">
    <citation type="submission" date="2020-05" db="EMBL/GenBank/DDBJ databases">
        <title>Mycena genomes resolve the evolution of fungal bioluminescence.</title>
        <authorList>
            <person name="Tsai I.J."/>
        </authorList>
    </citation>
    <scope>NUCLEOTIDE SEQUENCE</scope>
    <source>
        <strain evidence="2">160909Yilan</strain>
    </source>
</reference>
<protein>
    <recommendedName>
        <fullName evidence="4">Protein kinase domain-containing protein</fullName>
    </recommendedName>
</protein>
<evidence type="ECO:0008006" key="4">
    <source>
        <dbReference type="Google" id="ProtNLM"/>
    </source>
</evidence>
<organism evidence="2 3">
    <name type="scientific">Mycena sanguinolenta</name>
    <dbReference type="NCBI Taxonomy" id="230812"/>
    <lineage>
        <taxon>Eukaryota</taxon>
        <taxon>Fungi</taxon>
        <taxon>Dikarya</taxon>
        <taxon>Basidiomycota</taxon>
        <taxon>Agaricomycotina</taxon>
        <taxon>Agaricomycetes</taxon>
        <taxon>Agaricomycetidae</taxon>
        <taxon>Agaricales</taxon>
        <taxon>Marasmiineae</taxon>
        <taxon>Mycenaceae</taxon>
        <taxon>Mycena</taxon>
    </lineage>
</organism>